<evidence type="ECO:0000313" key="1">
    <source>
        <dbReference type="EMBL" id="NML28454.1"/>
    </source>
</evidence>
<protein>
    <submittedName>
        <fullName evidence="1">Uncharacterized protein</fullName>
    </submittedName>
</protein>
<reference evidence="1 2" key="1">
    <citation type="submission" date="2020-04" db="EMBL/GenBank/DDBJ databases">
        <title>Zoogloea sp. G-4-1-14 isolated from soil.</title>
        <authorList>
            <person name="Dahal R.H."/>
        </authorList>
    </citation>
    <scope>NUCLEOTIDE SEQUENCE [LARGE SCALE GENOMIC DNA]</scope>
    <source>
        <strain evidence="1 2">G-4-1-14</strain>
    </source>
</reference>
<dbReference type="AlphaFoldDB" id="A0A848GAW8"/>
<evidence type="ECO:0000313" key="2">
    <source>
        <dbReference type="Proteomes" id="UP000580043"/>
    </source>
</evidence>
<dbReference type="EMBL" id="JABBGA010000027">
    <property type="protein sequence ID" value="NML28454.1"/>
    <property type="molecule type" value="Genomic_DNA"/>
</dbReference>
<organism evidence="1 2">
    <name type="scientific">Zoogloea dura</name>
    <dbReference type="NCBI Taxonomy" id="2728840"/>
    <lineage>
        <taxon>Bacteria</taxon>
        <taxon>Pseudomonadati</taxon>
        <taxon>Pseudomonadota</taxon>
        <taxon>Betaproteobacteria</taxon>
        <taxon>Rhodocyclales</taxon>
        <taxon>Zoogloeaceae</taxon>
        <taxon>Zoogloea</taxon>
    </lineage>
</organism>
<name>A0A848GAW8_9RHOO</name>
<accession>A0A848GAW8</accession>
<dbReference type="Proteomes" id="UP000580043">
    <property type="component" value="Unassembled WGS sequence"/>
</dbReference>
<sequence>MNTGDVNPLRGWLTAGFLLLSAAGGLLALSSFPAPAEGLDAVERSTLFVLDEDLDVKIFVHQNRPV</sequence>
<gene>
    <name evidence="1" type="ORF">HHL15_22070</name>
</gene>
<comment type="caution">
    <text evidence="1">The sequence shown here is derived from an EMBL/GenBank/DDBJ whole genome shotgun (WGS) entry which is preliminary data.</text>
</comment>
<proteinExistence type="predicted"/>
<dbReference type="RefSeq" id="WP_169147980.1">
    <property type="nucleotide sequence ID" value="NZ_JABBGA010000027.1"/>
</dbReference>
<keyword evidence="2" id="KW-1185">Reference proteome</keyword>